<sequence length="166" mass="18362">MAQEYTNILVPLDGSAESERALNKAVMVAKLNHAHIDLLHVLDTKQFVGSYGGMITEDTIYQLSEDAQNYLQNIAEKVQEEDNFSDLSIHVRFGNPKTVIAKDFLEDHHNDLIMIGATGLNAVERLLVGSVTEYVNRHALCDVLVVKSGKVSAEGKEQKAEKPAEK</sequence>
<keyword evidence="5" id="KW-1185">Reference proteome</keyword>
<gene>
    <name evidence="4" type="ORF">FD09_GL002833</name>
</gene>
<evidence type="ECO:0000259" key="3">
    <source>
        <dbReference type="Pfam" id="PF00582"/>
    </source>
</evidence>
<dbReference type="InterPro" id="IPR014729">
    <property type="entry name" value="Rossmann-like_a/b/a_fold"/>
</dbReference>
<evidence type="ECO:0000256" key="2">
    <source>
        <dbReference type="PIRNR" id="PIRNR006276"/>
    </source>
</evidence>
<comment type="caution">
    <text evidence="4">The sequence shown here is derived from an EMBL/GenBank/DDBJ whole genome shotgun (WGS) entry which is preliminary data.</text>
</comment>
<accession>A0A0R1N2D8</accession>
<protein>
    <recommendedName>
        <fullName evidence="2">Universal stress protein</fullName>
    </recommendedName>
</protein>
<dbReference type="AlphaFoldDB" id="A0A0R1N2D8"/>
<reference evidence="4 5" key="1">
    <citation type="journal article" date="2015" name="Genome Announc.">
        <title>Expanding the biotechnology potential of lactobacilli through comparative genomics of 213 strains and associated genera.</title>
        <authorList>
            <person name="Sun Z."/>
            <person name="Harris H.M."/>
            <person name="McCann A."/>
            <person name="Guo C."/>
            <person name="Argimon S."/>
            <person name="Zhang W."/>
            <person name="Yang X."/>
            <person name="Jeffery I.B."/>
            <person name="Cooney J.C."/>
            <person name="Kagawa T.F."/>
            <person name="Liu W."/>
            <person name="Song Y."/>
            <person name="Salvetti E."/>
            <person name="Wrobel A."/>
            <person name="Rasinkangas P."/>
            <person name="Parkhill J."/>
            <person name="Rea M.C."/>
            <person name="O'Sullivan O."/>
            <person name="Ritari J."/>
            <person name="Douillard F.P."/>
            <person name="Paul Ross R."/>
            <person name="Yang R."/>
            <person name="Briner A.E."/>
            <person name="Felis G.E."/>
            <person name="de Vos W.M."/>
            <person name="Barrangou R."/>
            <person name="Klaenhammer T.R."/>
            <person name="Caufield P.W."/>
            <person name="Cui Y."/>
            <person name="Zhang H."/>
            <person name="O'Toole P.W."/>
        </authorList>
    </citation>
    <scope>NUCLEOTIDE SEQUENCE [LARGE SCALE GENOMIC DNA]</scope>
    <source>
        <strain evidence="4 5">DSM 12744</strain>
    </source>
</reference>
<dbReference type="Gene3D" id="3.40.50.620">
    <property type="entry name" value="HUPs"/>
    <property type="match status" value="1"/>
</dbReference>
<name>A0A0R1N2D8_9LACO</name>
<dbReference type="InterPro" id="IPR006015">
    <property type="entry name" value="Universal_stress_UspA"/>
</dbReference>
<dbReference type="CDD" id="cd00293">
    <property type="entry name" value="USP-like"/>
    <property type="match status" value="1"/>
</dbReference>
<keyword evidence="2" id="KW-0963">Cytoplasm</keyword>
<dbReference type="PIRSF" id="PIRSF006276">
    <property type="entry name" value="UspA"/>
    <property type="match status" value="1"/>
</dbReference>
<dbReference type="OrthoDB" id="9789668at2"/>
<dbReference type="PRINTS" id="PR01438">
    <property type="entry name" value="UNVRSLSTRESS"/>
</dbReference>
<dbReference type="SUPFAM" id="SSF52402">
    <property type="entry name" value="Adenine nucleotide alpha hydrolases-like"/>
    <property type="match status" value="1"/>
</dbReference>
<dbReference type="EMBL" id="AZEC01000007">
    <property type="protein sequence ID" value="KRL12516.1"/>
    <property type="molecule type" value="Genomic_DNA"/>
</dbReference>
<dbReference type="PATRIC" id="fig|1423792.3.peg.2905"/>
<dbReference type="Pfam" id="PF00582">
    <property type="entry name" value="Usp"/>
    <property type="match status" value="1"/>
</dbReference>
<proteinExistence type="inferred from homology"/>
<dbReference type="PANTHER" id="PTHR46268">
    <property type="entry name" value="STRESS RESPONSE PROTEIN NHAX"/>
    <property type="match status" value="1"/>
</dbReference>
<comment type="subcellular location">
    <subcellularLocation>
        <location evidence="2">Cytoplasm</location>
    </subcellularLocation>
</comment>
<dbReference type="PANTHER" id="PTHR46268:SF6">
    <property type="entry name" value="UNIVERSAL STRESS PROTEIN UP12"/>
    <property type="match status" value="1"/>
</dbReference>
<dbReference type="STRING" id="1423792.FD09_GL002833"/>
<organism evidence="4 5">
    <name type="scientific">Schleiferilactobacillus perolens DSM 12744</name>
    <dbReference type="NCBI Taxonomy" id="1423792"/>
    <lineage>
        <taxon>Bacteria</taxon>
        <taxon>Bacillati</taxon>
        <taxon>Bacillota</taxon>
        <taxon>Bacilli</taxon>
        <taxon>Lactobacillales</taxon>
        <taxon>Lactobacillaceae</taxon>
        <taxon>Schleiferilactobacillus</taxon>
    </lineage>
</organism>
<dbReference type="GO" id="GO:0005737">
    <property type="term" value="C:cytoplasm"/>
    <property type="evidence" value="ECO:0007669"/>
    <property type="project" value="UniProtKB-SubCell"/>
</dbReference>
<feature type="domain" description="UspA" evidence="3">
    <location>
        <begin position="5"/>
        <end position="147"/>
    </location>
</feature>
<comment type="similarity">
    <text evidence="1 2">Belongs to the universal stress protein A family.</text>
</comment>
<evidence type="ECO:0000313" key="4">
    <source>
        <dbReference type="EMBL" id="KRL12516.1"/>
    </source>
</evidence>
<dbReference type="InterPro" id="IPR006016">
    <property type="entry name" value="UspA"/>
</dbReference>
<dbReference type="RefSeq" id="WP_057820514.1">
    <property type="nucleotide sequence ID" value="NZ_AZEC01000007.1"/>
</dbReference>
<evidence type="ECO:0000256" key="1">
    <source>
        <dbReference type="ARBA" id="ARBA00008791"/>
    </source>
</evidence>
<dbReference type="Proteomes" id="UP000051330">
    <property type="component" value="Unassembled WGS sequence"/>
</dbReference>
<evidence type="ECO:0000313" key="5">
    <source>
        <dbReference type="Proteomes" id="UP000051330"/>
    </source>
</evidence>